<dbReference type="Proteomes" id="UP000235145">
    <property type="component" value="Unassembled WGS sequence"/>
</dbReference>
<protein>
    <submittedName>
        <fullName evidence="2">Uncharacterized protein</fullName>
    </submittedName>
</protein>
<gene>
    <name evidence="2" type="ORF">LSAT_V11C900486650</name>
</gene>
<feature type="region of interest" description="Disordered" evidence="1">
    <location>
        <begin position="1"/>
        <end position="20"/>
    </location>
</feature>
<proteinExistence type="predicted"/>
<dbReference type="EMBL" id="NBSK02000009">
    <property type="protein sequence ID" value="KAJ0184587.1"/>
    <property type="molecule type" value="Genomic_DNA"/>
</dbReference>
<evidence type="ECO:0000256" key="1">
    <source>
        <dbReference type="SAM" id="MobiDB-lite"/>
    </source>
</evidence>
<dbReference type="AlphaFoldDB" id="A0A9R1UCH6"/>
<accession>A0A9R1UCH6</accession>
<keyword evidence="3" id="KW-1185">Reference proteome</keyword>
<organism evidence="2 3">
    <name type="scientific">Lactuca sativa</name>
    <name type="common">Garden lettuce</name>
    <dbReference type="NCBI Taxonomy" id="4236"/>
    <lineage>
        <taxon>Eukaryota</taxon>
        <taxon>Viridiplantae</taxon>
        <taxon>Streptophyta</taxon>
        <taxon>Embryophyta</taxon>
        <taxon>Tracheophyta</taxon>
        <taxon>Spermatophyta</taxon>
        <taxon>Magnoliopsida</taxon>
        <taxon>eudicotyledons</taxon>
        <taxon>Gunneridae</taxon>
        <taxon>Pentapetalae</taxon>
        <taxon>asterids</taxon>
        <taxon>campanulids</taxon>
        <taxon>Asterales</taxon>
        <taxon>Asteraceae</taxon>
        <taxon>Cichorioideae</taxon>
        <taxon>Cichorieae</taxon>
        <taxon>Lactucinae</taxon>
        <taxon>Lactuca</taxon>
    </lineage>
</organism>
<feature type="region of interest" description="Disordered" evidence="1">
    <location>
        <begin position="37"/>
        <end position="82"/>
    </location>
</feature>
<sequence length="82" mass="9218">MTKEGRRPKNNMSSTDEETTSSYYMLFQEYVYGERNSVSSPLQEHFKRQDASSSSMSSSGRSHGRGGPTAKLNLEEVLNVHV</sequence>
<evidence type="ECO:0000313" key="2">
    <source>
        <dbReference type="EMBL" id="KAJ0184587.1"/>
    </source>
</evidence>
<evidence type="ECO:0000313" key="3">
    <source>
        <dbReference type="Proteomes" id="UP000235145"/>
    </source>
</evidence>
<comment type="caution">
    <text evidence="2">The sequence shown here is derived from an EMBL/GenBank/DDBJ whole genome shotgun (WGS) entry which is preliminary data.</text>
</comment>
<reference evidence="2 3" key="1">
    <citation type="journal article" date="2017" name="Nat. Commun.">
        <title>Genome assembly with in vitro proximity ligation data and whole-genome triplication in lettuce.</title>
        <authorList>
            <person name="Reyes-Chin-Wo S."/>
            <person name="Wang Z."/>
            <person name="Yang X."/>
            <person name="Kozik A."/>
            <person name="Arikit S."/>
            <person name="Song C."/>
            <person name="Xia L."/>
            <person name="Froenicke L."/>
            <person name="Lavelle D.O."/>
            <person name="Truco M.J."/>
            <person name="Xia R."/>
            <person name="Zhu S."/>
            <person name="Xu C."/>
            <person name="Xu H."/>
            <person name="Xu X."/>
            <person name="Cox K."/>
            <person name="Korf I."/>
            <person name="Meyers B.C."/>
            <person name="Michelmore R.W."/>
        </authorList>
    </citation>
    <scope>NUCLEOTIDE SEQUENCE [LARGE SCALE GENOMIC DNA]</scope>
    <source>
        <strain evidence="3">cv. Salinas</strain>
        <tissue evidence="2">Seedlings</tissue>
    </source>
</reference>
<name>A0A9R1UCH6_LACSA</name>
<feature type="compositionally biased region" description="Low complexity" evidence="1">
    <location>
        <begin position="52"/>
        <end position="61"/>
    </location>
</feature>